<keyword evidence="4 11" id="KW-0812">Transmembrane</keyword>
<evidence type="ECO:0000256" key="7">
    <source>
        <dbReference type="ARBA" id="ARBA00022989"/>
    </source>
</evidence>
<evidence type="ECO:0000313" key="14">
    <source>
        <dbReference type="EMBL" id="SNR17306.1"/>
    </source>
</evidence>
<keyword evidence="6" id="KW-0630">Potassium</keyword>
<feature type="transmembrane region" description="Helical" evidence="11">
    <location>
        <begin position="47"/>
        <end position="80"/>
    </location>
</feature>
<feature type="transmembrane region" description="Helical" evidence="11">
    <location>
        <begin position="124"/>
        <end position="146"/>
    </location>
</feature>
<keyword evidence="3" id="KW-0633">Potassium transport</keyword>
<evidence type="ECO:0000256" key="11">
    <source>
        <dbReference type="SAM" id="Phobius"/>
    </source>
</evidence>
<reference evidence="14 15" key="1">
    <citation type="submission" date="2017-07" db="EMBL/GenBank/DDBJ databases">
        <authorList>
            <person name="Sun Z.S."/>
            <person name="Albrecht U."/>
            <person name="Echele G."/>
            <person name="Lee C.C."/>
        </authorList>
    </citation>
    <scope>NUCLEOTIDE SEQUENCE [LARGE SCALE GENOMIC DNA]</scope>
    <source>
        <strain evidence="15">type strain: KCTC 22618</strain>
    </source>
</reference>
<evidence type="ECO:0000256" key="4">
    <source>
        <dbReference type="ARBA" id="ARBA00022692"/>
    </source>
</evidence>
<evidence type="ECO:0000256" key="9">
    <source>
        <dbReference type="ARBA" id="ARBA00023136"/>
    </source>
</evidence>
<dbReference type="InterPro" id="IPR041647">
    <property type="entry name" value="IRK_C"/>
</dbReference>
<keyword evidence="8" id="KW-0406">Ion transport</keyword>
<comment type="subcellular location">
    <subcellularLocation>
        <location evidence="1">Membrane</location>
        <topology evidence="1">Multi-pass membrane protein</topology>
    </subcellularLocation>
</comment>
<evidence type="ECO:0000259" key="12">
    <source>
        <dbReference type="Pfam" id="PF07885"/>
    </source>
</evidence>
<keyword evidence="9 11" id="KW-0472">Membrane</keyword>
<keyword evidence="15" id="KW-1185">Reference proteome</keyword>
<evidence type="ECO:0000313" key="15">
    <source>
        <dbReference type="Proteomes" id="UP000215214"/>
    </source>
</evidence>
<accession>A0A238UE74</accession>
<dbReference type="Pfam" id="PF07885">
    <property type="entry name" value="Ion_trans_2"/>
    <property type="match status" value="1"/>
</dbReference>
<organism evidence="14 15">
    <name type="scientific">Tenacibaculum jejuense</name>
    <dbReference type="NCBI Taxonomy" id="584609"/>
    <lineage>
        <taxon>Bacteria</taxon>
        <taxon>Pseudomonadati</taxon>
        <taxon>Bacteroidota</taxon>
        <taxon>Flavobacteriia</taxon>
        <taxon>Flavobacteriales</taxon>
        <taxon>Flavobacteriaceae</taxon>
        <taxon>Tenacibaculum</taxon>
    </lineage>
</organism>
<dbReference type="Gene3D" id="2.60.40.1400">
    <property type="entry name" value="G protein-activated inward rectifier potassium channel 1"/>
    <property type="match status" value="1"/>
</dbReference>
<dbReference type="Pfam" id="PF17655">
    <property type="entry name" value="IRK_C"/>
    <property type="match status" value="1"/>
</dbReference>
<dbReference type="PRINTS" id="PR01320">
    <property type="entry name" value="KIRCHANNEL"/>
</dbReference>
<dbReference type="GO" id="GO:0034702">
    <property type="term" value="C:monoatomic ion channel complex"/>
    <property type="evidence" value="ECO:0007669"/>
    <property type="project" value="UniProtKB-KW"/>
</dbReference>
<name>A0A238UE74_9FLAO</name>
<evidence type="ECO:0000256" key="2">
    <source>
        <dbReference type="ARBA" id="ARBA00022448"/>
    </source>
</evidence>
<evidence type="ECO:0000256" key="5">
    <source>
        <dbReference type="ARBA" id="ARBA00022882"/>
    </source>
</evidence>
<dbReference type="InterPro" id="IPR013099">
    <property type="entry name" value="K_chnl_dom"/>
</dbReference>
<dbReference type="InterPro" id="IPR013518">
    <property type="entry name" value="K_chnl_inward-rec_Kir_cyto"/>
</dbReference>
<feature type="domain" description="Potassium channel" evidence="12">
    <location>
        <begin position="69"/>
        <end position="144"/>
    </location>
</feature>
<proteinExistence type="predicted"/>
<dbReference type="SUPFAM" id="SSF81296">
    <property type="entry name" value="E set domains"/>
    <property type="match status" value="1"/>
</dbReference>
<dbReference type="SUPFAM" id="SSF81324">
    <property type="entry name" value="Voltage-gated potassium channels"/>
    <property type="match status" value="1"/>
</dbReference>
<dbReference type="InterPro" id="IPR016449">
    <property type="entry name" value="K_chnl_inward-rec_Kir"/>
</dbReference>
<sequence length="309" mass="35006">MLKIMAKKTKDPGFGYKSAKNVKGTINKDGSSNIIHINRKFGVDDLYSFFISLTWFQFFVIVVLSYTVLNIFFGIIYILIGIEQITPSTGDTFRDFLNGFFFSAQTLTTVGYGGIAPKGLTANIIAAFEALIGLVSFAFVTGLLYGRFSRPKAAIRFSKNLIVREFNGGRALMFRLMNSRKTIMIEPKVTVTLSLNQKDENGQYKRSFFALDLERNKIMYLPTVWTVVHIIDEKSPLYDLSNKEIKNLDAGLYILIQYHEESFGQTVYQATSYKFSQVETDVKYAPSSGFDEEGYTVLDHDKLSDVEKL</sequence>
<dbReference type="GO" id="GO:1990573">
    <property type="term" value="P:potassium ion import across plasma membrane"/>
    <property type="evidence" value="ECO:0007669"/>
    <property type="project" value="TreeGrafter"/>
</dbReference>
<evidence type="ECO:0000256" key="8">
    <source>
        <dbReference type="ARBA" id="ARBA00023065"/>
    </source>
</evidence>
<evidence type="ECO:0000256" key="6">
    <source>
        <dbReference type="ARBA" id="ARBA00022958"/>
    </source>
</evidence>
<gene>
    <name evidence="14" type="ORF">TJEJU_3664</name>
</gene>
<dbReference type="GO" id="GO:0005886">
    <property type="term" value="C:plasma membrane"/>
    <property type="evidence" value="ECO:0007669"/>
    <property type="project" value="TreeGrafter"/>
</dbReference>
<evidence type="ECO:0000256" key="10">
    <source>
        <dbReference type="ARBA" id="ARBA00023303"/>
    </source>
</evidence>
<feature type="domain" description="Inward rectifier potassium channel C-terminal" evidence="13">
    <location>
        <begin position="155"/>
        <end position="305"/>
    </location>
</feature>
<evidence type="ECO:0000256" key="3">
    <source>
        <dbReference type="ARBA" id="ARBA00022538"/>
    </source>
</evidence>
<dbReference type="AlphaFoldDB" id="A0A238UE74"/>
<dbReference type="GO" id="GO:0005242">
    <property type="term" value="F:inward rectifier potassium channel activity"/>
    <property type="evidence" value="ECO:0007669"/>
    <property type="project" value="InterPro"/>
</dbReference>
<dbReference type="EMBL" id="LT899436">
    <property type="protein sequence ID" value="SNR17306.1"/>
    <property type="molecule type" value="Genomic_DNA"/>
</dbReference>
<dbReference type="PANTHER" id="PTHR11767">
    <property type="entry name" value="INWARD RECTIFIER POTASSIUM CHANNEL"/>
    <property type="match status" value="1"/>
</dbReference>
<dbReference type="KEGG" id="tje:TJEJU_3664"/>
<dbReference type="Gene3D" id="1.10.287.70">
    <property type="match status" value="1"/>
</dbReference>
<dbReference type="InterPro" id="IPR014756">
    <property type="entry name" value="Ig_E-set"/>
</dbReference>
<keyword evidence="5" id="KW-0851">Voltage-gated channel</keyword>
<evidence type="ECO:0000256" key="1">
    <source>
        <dbReference type="ARBA" id="ARBA00004141"/>
    </source>
</evidence>
<dbReference type="GO" id="GO:0034765">
    <property type="term" value="P:regulation of monoatomic ion transmembrane transport"/>
    <property type="evidence" value="ECO:0007669"/>
    <property type="project" value="TreeGrafter"/>
</dbReference>
<evidence type="ECO:0000259" key="13">
    <source>
        <dbReference type="Pfam" id="PF17655"/>
    </source>
</evidence>
<protein>
    <submittedName>
        <fullName evidence="14">Ion transport 2 domain protein</fullName>
    </submittedName>
</protein>
<keyword evidence="10" id="KW-0407">Ion channel</keyword>
<keyword evidence="2" id="KW-0813">Transport</keyword>
<keyword evidence="7 11" id="KW-1133">Transmembrane helix</keyword>
<dbReference type="Proteomes" id="UP000215214">
    <property type="component" value="Chromosome TJEJU"/>
</dbReference>